<name>A0ABW4Q4C5_9MICO</name>
<dbReference type="Pfam" id="PF00565">
    <property type="entry name" value="SNase"/>
    <property type="match status" value="1"/>
</dbReference>
<organism evidence="2 3">
    <name type="scientific">Brachybacterium rhamnosum</name>
    <dbReference type="NCBI Taxonomy" id="173361"/>
    <lineage>
        <taxon>Bacteria</taxon>
        <taxon>Bacillati</taxon>
        <taxon>Actinomycetota</taxon>
        <taxon>Actinomycetes</taxon>
        <taxon>Micrococcales</taxon>
        <taxon>Dermabacteraceae</taxon>
        <taxon>Brachybacterium</taxon>
    </lineage>
</organism>
<dbReference type="SUPFAM" id="SSF50199">
    <property type="entry name" value="Staphylococcal nuclease"/>
    <property type="match status" value="1"/>
</dbReference>
<evidence type="ECO:0000313" key="2">
    <source>
        <dbReference type="EMBL" id="MFD1836571.1"/>
    </source>
</evidence>
<dbReference type="SMART" id="SM00318">
    <property type="entry name" value="SNc"/>
    <property type="match status" value="1"/>
</dbReference>
<dbReference type="EMBL" id="JBHUFL010000004">
    <property type="protein sequence ID" value="MFD1836571.1"/>
    <property type="molecule type" value="Genomic_DNA"/>
</dbReference>
<dbReference type="PROSITE" id="PS50830">
    <property type="entry name" value="TNASE_3"/>
    <property type="match status" value="1"/>
</dbReference>
<evidence type="ECO:0000313" key="3">
    <source>
        <dbReference type="Proteomes" id="UP001597280"/>
    </source>
</evidence>
<accession>A0ABW4Q4C5</accession>
<dbReference type="Gene3D" id="2.40.50.90">
    <property type="match status" value="1"/>
</dbReference>
<gene>
    <name evidence="2" type="ORF">ACFSDA_16025</name>
</gene>
<dbReference type="Proteomes" id="UP001597280">
    <property type="component" value="Unassembled WGS sequence"/>
</dbReference>
<evidence type="ECO:0000259" key="1">
    <source>
        <dbReference type="PROSITE" id="PS50830"/>
    </source>
</evidence>
<dbReference type="RefSeq" id="WP_343906165.1">
    <property type="nucleotide sequence ID" value="NZ_BAAAIS010000004.1"/>
</dbReference>
<protein>
    <submittedName>
        <fullName evidence="2">Thermonuclease family protein</fullName>
    </submittedName>
</protein>
<feature type="domain" description="TNase-like" evidence="1">
    <location>
        <begin position="1"/>
        <end position="129"/>
    </location>
</feature>
<dbReference type="InterPro" id="IPR016071">
    <property type="entry name" value="Staphylococal_nuclease_OB-fold"/>
</dbReference>
<keyword evidence="3" id="KW-1185">Reference proteome</keyword>
<comment type="caution">
    <text evidence="2">The sequence shown here is derived from an EMBL/GenBank/DDBJ whole genome shotgun (WGS) entry which is preliminary data.</text>
</comment>
<dbReference type="InterPro" id="IPR035437">
    <property type="entry name" value="SNase_OB-fold_sf"/>
</dbReference>
<proteinExistence type="predicted"/>
<reference evidence="3" key="1">
    <citation type="journal article" date="2019" name="Int. J. Syst. Evol. Microbiol.">
        <title>The Global Catalogue of Microorganisms (GCM) 10K type strain sequencing project: providing services to taxonomists for standard genome sequencing and annotation.</title>
        <authorList>
            <consortium name="The Broad Institute Genomics Platform"/>
            <consortium name="The Broad Institute Genome Sequencing Center for Infectious Disease"/>
            <person name="Wu L."/>
            <person name="Ma J."/>
        </authorList>
    </citation>
    <scope>NUCLEOTIDE SEQUENCE [LARGE SCALE GENOMIC DNA]</scope>
    <source>
        <strain evidence="3">JCM 11650</strain>
    </source>
</reference>
<sequence>MVDGDTIDFAGPDGDTVRVRLLGINTPEVEHEGEAAQCGGEEAAGRLAELLPEGTAVQLVTDSRADAEDRYGRLLRYVETDSGDAGATLVSEGYAYAWAPSSAPDPDRLADYETATAAARAAGAGAWSDCPDLDESR</sequence>